<feature type="region of interest" description="Disordered" evidence="11">
    <location>
        <begin position="780"/>
        <end position="818"/>
    </location>
</feature>
<evidence type="ECO:0000313" key="13">
    <source>
        <dbReference type="EMBL" id="MCT2584399.1"/>
    </source>
</evidence>
<organism evidence="13 14">
    <name type="scientific">Actinophytocola gossypii</name>
    <dbReference type="NCBI Taxonomy" id="2812003"/>
    <lineage>
        <taxon>Bacteria</taxon>
        <taxon>Bacillati</taxon>
        <taxon>Actinomycetota</taxon>
        <taxon>Actinomycetes</taxon>
        <taxon>Pseudonocardiales</taxon>
        <taxon>Pseudonocardiaceae</taxon>
    </lineage>
</organism>
<dbReference type="PANTHER" id="PTHR43105">
    <property type="entry name" value="RESPIRATORY NITRATE REDUCTASE"/>
    <property type="match status" value="1"/>
</dbReference>
<dbReference type="SUPFAM" id="SSF50692">
    <property type="entry name" value="ADC-like"/>
    <property type="match status" value="1"/>
</dbReference>
<dbReference type="CDD" id="cd02791">
    <property type="entry name" value="MopB_CT_Nitrate-R-NapA-like"/>
    <property type="match status" value="1"/>
</dbReference>
<evidence type="ECO:0000256" key="10">
    <source>
        <dbReference type="ARBA" id="ARBA00023063"/>
    </source>
</evidence>
<dbReference type="Pfam" id="PF00384">
    <property type="entry name" value="Molybdopterin"/>
    <property type="match status" value="1"/>
</dbReference>
<reference evidence="13 14" key="1">
    <citation type="submission" date="2021-02" db="EMBL/GenBank/DDBJ databases">
        <title>Actinophytocola xerophila sp. nov., isolated from soil of cotton cropping field.</title>
        <authorList>
            <person name="Huang R."/>
            <person name="Chen X."/>
            <person name="Ge X."/>
            <person name="Liu W."/>
        </authorList>
    </citation>
    <scope>NUCLEOTIDE SEQUENCE [LARGE SCALE GENOMIC DNA]</scope>
    <source>
        <strain evidence="13 14">S1-96</strain>
    </source>
</reference>
<keyword evidence="4" id="KW-0004">4Fe-4S</keyword>
<gene>
    <name evidence="13" type="ORF">JT362_14835</name>
</gene>
<dbReference type="SMART" id="SM00926">
    <property type="entry name" value="Molybdop_Fe4S4"/>
    <property type="match status" value="1"/>
</dbReference>
<evidence type="ECO:0000256" key="6">
    <source>
        <dbReference type="ARBA" id="ARBA00022723"/>
    </source>
</evidence>
<comment type="similarity">
    <text evidence="3">Belongs to the prokaryotic molybdopterin-containing oxidoreductase family. NasA/NapA/NarB subfamily.</text>
</comment>
<sequence length="818" mass="89011">MVDRDGIAQPWGSRTPYGPGEPWPVRIDSHLADGVDAADVDRWVPTAAVLHSNGDGMELAVKDGRIVGVRGRAEDRVNHGRLDPKDLYGWQANASPDRLTTPLVRRDGRLVESTWDEAMGLVVKRTKELLEEQGPSAIGFHTSGQLFAEEYYTLAAIGHGALGTNHMDGNTRLCTATAAAALKETFGCDGQPASYTDIDHADAIALFGHNMAETQAVLWSRILDRLAGPEPPALLCVDPRRTPVAEAATVHLAPLPGTNLALMNGLLHEVVGNGWIDQDFLDRNTVGYQKLASMVADYPPERVAEICGVGADEIQAAARLVGQAKRLLCTVLQGFYQSHQASAASVQVNNLVLVRGMLGKPGCGVLQMNGQPTAENTRECGADGDLTGFRNWANDSHVAELAELWNLDQIQIPHYSPPTHLMQMLRYLENGSMRMWWVSATNPAVSLPELSRVRSILTQDRVFLVVQDCYLTETAELADVVLPAAMWGEKTGTFTNTDRTVHLSEKAVDPPGEARSDLEILLDYARRMDFRDKDGQPFPSWNDPESAFEAWKRASAGRPCDYTGLSYAKLRVHNGVQWPCNEENPDGTERLYTDGKFFAAPDYCENYGRDLVTGAPMEPTEYRAMNPDGKAMLKVAEYVPPHEPTGEDHPYALITGRTLYHFHTRTKTGRTPQLRDAAPEVWVEMSSADAERHGIAEGDLAEVTSPRGSVRARVRISGIREGVLFLPFHYGYWDTDDPTGSAGGRAANEVTVTDWDPVSKQPLFKTSAAAVTRVETVAGAAPAPTTTASAPNTADGIPPTEGGPAARTEEHATAGGNR</sequence>
<dbReference type="InterPro" id="IPR006963">
    <property type="entry name" value="Mopterin_OxRdtase_4Fe-4S_dom"/>
</dbReference>
<comment type="caution">
    <text evidence="13">The sequence shown here is derived from an EMBL/GenBank/DDBJ whole genome shotgun (WGS) entry which is preliminary data.</text>
</comment>
<feature type="domain" description="4Fe-4S Mo/W bis-MGD-type" evidence="12">
    <location>
        <begin position="41"/>
        <end position="97"/>
    </location>
</feature>
<protein>
    <submittedName>
        <fullName evidence="13">Molybdopterin-dependent oxidoreductase</fullName>
    </submittedName>
</protein>
<dbReference type="PROSITE" id="PS51669">
    <property type="entry name" value="4FE4S_MOW_BIS_MGD"/>
    <property type="match status" value="1"/>
</dbReference>
<evidence type="ECO:0000256" key="1">
    <source>
        <dbReference type="ARBA" id="ARBA00001942"/>
    </source>
</evidence>
<evidence type="ECO:0000256" key="3">
    <source>
        <dbReference type="ARBA" id="ARBA00008747"/>
    </source>
</evidence>
<accession>A0ABT2J964</accession>
<dbReference type="RefSeq" id="WP_260191801.1">
    <property type="nucleotide sequence ID" value="NZ_JAFFZE010000012.1"/>
</dbReference>
<comment type="cofactor">
    <cofactor evidence="2">
        <name>[4Fe-4S] cluster</name>
        <dbReference type="ChEBI" id="CHEBI:49883"/>
    </cofactor>
</comment>
<dbReference type="Gene3D" id="2.40.40.20">
    <property type="match status" value="1"/>
</dbReference>
<evidence type="ECO:0000256" key="4">
    <source>
        <dbReference type="ARBA" id="ARBA00022485"/>
    </source>
</evidence>
<keyword evidence="6" id="KW-0479">Metal-binding</keyword>
<evidence type="ECO:0000256" key="9">
    <source>
        <dbReference type="ARBA" id="ARBA00023014"/>
    </source>
</evidence>
<dbReference type="Pfam" id="PF01568">
    <property type="entry name" value="Molydop_binding"/>
    <property type="match status" value="1"/>
</dbReference>
<dbReference type="PANTHER" id="PTHR43105:SF10">
    <property type="entry name" value="NADH-QUINONE OXIDOREDUCTASE SUBUNIT G"/>
    <property type="match status" value="1"/>
</dbReference>
<dbReference type="Gene3D" id="2.20.25.90">
    <property type="entry name" value="ADC-like domains"/>
    <property type="match status" value="1"/>
</dbReference>
<evidence type="ECO:0000256" key="7">
    <source>
        <dbReference type="ARBA" id="ARBA00023002"/>
    </source>
</evidence>
<dbReference type="InterPro" id="IPR041957">
    <property type="entry name" value="CT_Nitrate-R-NapA-like"/>
</dbReference>
<name>A0ABT2J964_9PSEU</name>
<proteinExistence type="inferred from homology"/>
<evidence type="ECO:0000256" key="8">
    <source>
        <dbReference type="ARBA" id="ARBA00023004"/>
    </source>
</evidence>
<evidence type="ECO:0000313" key="14">
    <source>
        <dbReference type="Proteomes" id="UP001156441"/>
    </source>
</evidence>
<dbReference type="EMBL" id="JAFFZE010000012">
    <property type="protein sequence ID" value="MCT2584399.1"/>
    <property type="molecule type" value="Genomic_DNA"/>
</dbReference>
<keyword evidence="14" id="KW-1185">Reference proteome</keyword>
<feature type="compositionally biased region" description="Low complexity" evidence="11">
    <location>
        <begin position="780"/>
        <end position="794"/>
    </location>
</feature>
<evidence type="ECO:0000256" key="5">
    <source>
        <dbReference type="ARBA" id="ARBA00022505"/>
    </source>
</evidence>
<dbReference type="InterPro" id="IPR050123">
    <property type="entry name" value="Prok_molybdopt-oxidoreductase"/>
</dbReference>
<keyword evidence="8" id="KW-0408">Iron</keyword>
<dbReference type="InterPro" id="IPR006657">
    <property type="entry name" value="MoPterin_dinucl-bd_dom"/>
</dbReference>
<keyword evidence="9" id="KW-0411">Iron-sulfur</keyword>
<keyword evidence="10" id="KW-0534">Nitrate assimilation</keyword>
<dbReference type="Gene3D" id="3.40.228.10">
    <property type="entry name" value="Dimethylsulfoxide Reductase, domain 2"/>
    <property type="match status" value="1"/>
</dbReference>
<dbReference type="InterPro" id="IPR006656">
    <property type="entry name" value="Mopterin_OxRdtase"/>
</dbReference>
<evidence type="ECO:0000256" key="2">
    <source>
        <dbReference type="ARBA" id="ARBA00001966"/>
    </source>
</evidence>
<evidence type="ECO:0000259" key="12">
    <source>
        <dbReference type="PROSITE" id="PS51669"/>
    </source>
</evidence>
<dbReference type="Gene3D" id="3.40.50.740">
    <property type="match status" value="1"/>
</dbReference>
<dbReference type="Proteomes" id="UP001156441">
    <property type="component" value="Unassembled WGS sequence"/>
</dbReference>
<evidence type="ECO:0000256" key="11">
    <source>
        <dbReference type="SAM" id="MobiDB-lite"/>
    </source>
</evidence>
<dbReference type="SUPFAM" id="SSF53706">
    <property type="entry name" value="Formate dehydrogenase/DMSO reductase, domains 1-3"/>
    <property type="match status" value="1"/>
</dbReference>
<feature type="region of interest" description="Disordered" evidence="11">
    <location>
        <begin position="1"/>
        <end position="22"/>
    </location>
</feature>
<keyword evidence="5" id="KW-0500">Molybdenum</keyword>
<keyword evidence="7" id="KW-0560">Oxidoreductase</keyword>
<comment type="cofactor">
    <cofactor evidence="1">
        <name>Mo-bis(molybdopterin guanine dinucleotide)</name>
        <dbReference type="ChEBI" id="CHEBI:60539"/>
    </cofactor>
</comment>
<dbReference type="InterPro" id="IPR009010">
    <property type="entry name" value="Asp_de-COase-like_dom_sf"/>
</dbReference>